<dbReference type="FunCoup" id="A0A3Q0KVH1">
    <property type="interactions" value="96"/>
</dbReference>
<dbReference type="GO" id="GO:0003954">
    <property type="term" value="F:NADH dehydrogenase activity"/>
    <property type="evidence" value="ECO:0007669"/>
    <property type="project" value="TreeGrafter"/>
</dbReference>
<dbReference type="Proteomes" id="UP000008854">
    <property type="component" value="Unassembled WGS sequence"/>
</dbReference>
<reference evidence="20" key="2">
    <citation type="submission" date="2018-12" db="UniProtKB">
        <authorList>
            <consortium name="WormBaseParasite"/>
        </authorList>
    </citation>
    <scope>IDENTIFICATION</scope>
    <source>
        <strain evidence="20">Puerto Rican</strain>
    </source>
</reference>
<keyword evidence="5" id="KW-0813">Transport</keyword>
<dbReference type="InParanoid" id="A0A3Q0KVH1"/>
<keyword evidence="6" id="KW-0679">Respiratory chain</keyword>
<comment type="similarity">
    <text evidence="2">Belongs to the complex I subunit 4 family.</text>
</comment>
<feature type="transmembrane region" description="Helical" evidence="17">
    <location>
        <begin position="12"/>
        <end position="31"/>
    </location>
</feature>
<evidence type="ECO:0000313" key="20">
    <source>
        <dbReference type="WBParaSite" id="Smp_900090.1"/>
    </source>
</evidence>
<dbReference type="WBParaSite" id="Smp_900090.1">
    <property type="protein sequence ID" value="Smp_900090.1"/>
    <property type="gene ID" value="Smp_900090"/>
</dbReference>
<evidence type="ECO:0000256" key="5">
    <source>
        <dbReference type="ARBA" id="ARBA00022448"/>
    </source>
</evidence>
<reference evidence="19" key="1">
    <citation type="journal article" date="2012" name="PLoS Negl. Trop. Dis.">
        <title>A systematically improved high quality genome and transcriptome of the human blood fluke Schistosoma mansoni.</title>
        <authorList>
            <person name="Protasio A.V."/>
            <person name="Tsai I.J."/>
            <person name="Babbage A."/>
            <person name="Nichol S."/>
            <person name="Hunt M."/>
            <person name="Aslett M.A."/>
            <person name="De Silva N."/>
            <person name="Velarde G.S."/>
            <person name="Anderson T.J."/>
            <person name="Clark R.C."/>
            <person name="Davidson C."/>
            <person name="Dillon G.P."/>
            <person name="Holroyd N.E."/>
            <person name="LoVerde P.T."/>
            <person name="Lloyd C."/>
            <person name="McQuillan J."/>
            <person name="Oliveira G."/>
            <person name="Otto T.D."/>
            <person name="Parker-Manuel S.J."/>
            <person name="Quail M.A."/>
            <person name="Wilson R.A."/>
            <person name="Zerlotini A."/>
            <person name="Dunne D.W."/>
            <person name="Berriman M."/>
        </authorList>
    </citation>
    <scope>NUCLEOTIDE SEQUENCE [LARGE SCALE GENOMIC DNA]</scope>
    <source>
        <strain evidence="19">Puerto Rican</strain>
    </source>
</reference>
<comment type="subcellular location">
    <subcellularLocation>
        <location evidence="1">Mitochondrion membrane</location>
        <topology evidence="1">Multi-pass membrane protein</topology>
    </subcellularLocation>
</comment>
<evidence type="ECO:0000256" key="1">
    <source>
        <dbReference type="ARBA" id="ARBA00004225"/>
    </source>
</evidence>
<dbReference type="PANTHER" id="PTHR43507:SF20">
    <property type="entry name" value="NADH-UBIQUINONE OXIDOREDUCTASE CHAIN 4"/>
    <property type="match status" value="1"/>
</dbReference>
<protein>
    <recommendedName>
        <fullName evidence="4">NADH-ubiquinone oxidoreductase chain 4</fullName>
        <ecNumber evidence="3">7.1.1.2</ecNumber>
    </recommendedName>
    <alternativeName>
        <fullName evidence="15">NADH dehydrogenase subunit 4</fullName>
    </alternativeName>
</protein>
<evidence type="ECO:0000256" key="10">
    <source>
        <dbReference type="ARBA" id="ARBA00022989"/>
    </source>
</evidence>
<accession>A0A3Q0KVH1</accession>
<dbReference type="PANTHER" id="PTHR43507">
    <property type="entry name" value="NADH-UBIQUINONE OXIDOREDUCTASE CHAIN 4"/>
    <property type="match status" value="1"/>
</dbReference>
<dbReference type="AlphaFoldDB" id="A0A3Q0KVH1"/>
<keyword evidence="8" id="KW-1278">Translocase</keyword>
<dbReference type="GO" id="GO:0015990">
    <property type="term" value="P:electron transport coupled proton transport"/>
    <property type="evidence" value="ECO:0007669"/>
    <property type="project" value="TreeGrafter"/>
</dbReference>
<feature type="transmembrane region" description="Helical" evidence="17">
    <location>
        <begin position="399"/>
        <end position="417"/>
    </location>
</feature>
<evidence type="ECO:0000256" key="7">
    <source>
        <dbReference type="ARBA" id="ARBA00022692"/>
    </source>
</evidence>
<feature type="transmembrane region" description="Helical" evidence="17">
    <location>
        <begin position="52"/>
        <end position="79"/>
    </location>
</feature>
<evidence type="ECO:0000256" key="11">
    <source>
        <dbReference type="ARBA" id="ARBA00023027"/>
    </source>
</evidence>
<keyword evidence="7 17" id="KW-0812">Transmembrane</keyword>
<evidence type="ECO:0000256" key="12">
    <source>
        <dbReference type="ARBA" id="ARBA00023075"/>
    </source>
</evidence>
<dbReference type="EC" id="7.1.1.2" evidence="3"/>
<feature type="transmembrane region" description="Helical" evidence="17">
    <location>
        <begin position="227"/>
        <end position="245"/>
    </location>
</feature>
<feature type="transmembrane region" description="Helical" evidence="17">
    <location>
        <begin position="252"/>
        <end position="271"/>
    </location>
</feature>
<evidence type="ECO:0000256" key="16">
    <source>
        <dbReference type="ARBA" id="ARBA00049551"/>
    </source>
</evidence>
<keyword evidence="10 17" id="KW-1133">Transmembrane helix</keyword>
<feature type="domain" description="NADH:quinone oxidoreductase/Mrp antiporter transmembrane" evidence="18">
    <location>
        <begin position="90"/>
        <end position="365"/>
    </location>
</feature>
<evidence type="ECO:0000256" key="13">
    <source>
        <dbReference type="ARBA" id="ARBA00023128"/>
    </source>
</evidence>
<dbReference type="GO" id="GO:0008137">
    <property type="term" value="F:NADH dehydrogenase (ubiquinone) activity"/>
    <property type="evidence" value="ECO:0007669"/>
    <property type="project" value="UniProtKB-EC"/>
</dbReference>
<evidence type="ECO:0000256" key="2">
    <source>
        <dbReference type="ARBA" id="ARBA00009025"/>
    </source>
</evidence>
<sequence>MFAGFYWFMKGLIYSLLLGLIVWCHQYCMGLSYSSMKICLMNGLFMRDCLSFLMVLLVVTMVAFVVMGLSSMVLYLSMISAMMVSVVNKALLFWFFYELSIISALYLLVKKSLYPERYVASWYMIGYVLLSGVPLLICILLVSLSEGGFKMLCWGNDNNELSLLYFMMVMMFCTKIPLVPFHSWLPMVHAEASSPVSVVLSGYMMKLGMVGVLRVCSSWLVNNYVSSVVAVIFMVSLVFMCWAYAEVDSKRWLAVLSLLHMVVSVVMLIFGEYNTDLISLLYLYGHGCSVSAMFMFMWWGYSCMLSRSWLILSTVFCSVIFIQVVSVMVFMGASSFPPTLQFFGEVGVAVMSLLSQDFVLILSAVMILFGGSLLGLMVLGLVMNSLLDSKGIMVMGMKGLLVYVIYFMFMGLLMFMVV</sequence>
<evidence type="ECO:0000256" key="4">
    <source>
        <dbReference type="ARBA" id="ARBA00021006"/>
    </source>
</evidence>
<dbReference type="Pfam" id="PF00361">
    <property type="entry name" value="Proton_antipo_M"/>
    <property type="match status" value="1"/>
</dbReference>
<dbReference type="STRING" id="6183.A0A3Q0KVH1"/>
<name>A0A3Q0KVH1_SCHMA</name>
<feature type="transmembrane region" description="Helical" evidence="17">
    <location>
        <begin position="121"/>
        <end position="143"/>
    </location>
</feature>
<organism evidence="19 20">
    <name type="scientific">Schistosoma mansoni</name>
    <name type="common">Blood fluke</name>
    <dbReference type="NCBI Taxonomy" id="6183"/>
    <lineage>
        <taxon>Eukaryota</taxon>
        <taxon>Metazoa</taxon>
        <taxon>Spiralia</taxon>
        <taxon>Lophotrochozoa</taxon>
        <taxon>Platyhelminthes</taxon>
        <taxon>Trematoda</taxon>
        <taxon>Digenea</taxon>
        <taxon>Strigeidida</taxon>
        <taxon>Schistosomatoidea</taxon>
        <taxon>Schistosomatidae</taxon>
        <taxon>Schistosoma</taxon>
    </lineage>
</organism>
<keyword evidence="14 17" id="KW-0472">Membrane</keyword>
<keyword evidence="11" id="KW-0520">NAD</keyword>
<feature type="transmembrane region" description="Helical" evidence="17">
    <location>
        <begin position="277"/>
        <end position="297"/>
    </location>
</feature>
<feature type="transmembrane region" description="Helical" evidence="17">
    <location>
        <begin position="358"/>
        <end position="387"/>
    </location>
</feature>
<dbReference type="GO" id="GO:0031966">
    <property type="term" value="C:mitochondrial membrane"/>
    <property type="evidence" value="ECO:0007669"/>
    <property type="project" value="UniProtKB-SubCell"/>
</dbReference>
<evidence type="ECO:0000256" key="8">
    <source>
        <dbReference type="ARBA" id="ARBA00022967"/>
    </source>
</evidence>
<keyword evidence="13" id="KW-0496">Mitochondrion</keyword>
<feature type="transmembrane region" description="Helical" evidence="17">
    <location>
        <begin position="91"/>
        <end position="109"/>
    </location>
</feature>
<feature type="transmembrane region" description="Helical" evidence="17">
    <location>
        <begin position="309"/>
        <end position="333"/>
    </location>
</feature>
<evidence type="ECO:0000256" key="3">
    <source>
        <dbReference type="ARBA" id="ARBA00012944"/>
    </source>
</evidence>
<dbReference type="InterPro" id="IPR003918">
    <property type="entry name" value="NADH_UbQ_OxRdtase"/>
</dbReference>
<dbReference type="GO" id="GO:0048039">
    <property type="term" value="F:ubiquinone binding"/>
    <property type="evidence" value="ECO:0007669"/>
    <property type="project" value="TreeGrafter"/>
</dbReference>
<feature type="transmembrane region" description="Helical" evidence="17">
    <location>
        <begin position="163"/>
        <end position="185"/>
    </location>
</feature>
<evidence type="ECO:0000313" key="19">
    <source>
        <dbReference type="Proteomes" id="UP000008854"/>
    </source>
</evidence>
<dbReference type="PRINTS" id="PR01437">
    <property type="entry name" value="NUOXDRDTASE4"/>
</dbReference>
<evidence type="ECO:0000256" key="6">
    <source>
        <dbReference type="ARBA" id="ARBA00022660"/>
    </source>
</evidence>
<keyword evidence="9" id="KW-0249">Electron transport</keyword>
<comment type="catalytic activity">
    <reaction evidence="16">
        <text>a ubiquinone + NADH + 5 H(+)(in) = a ubiquinol + NAD(+) + 4 H(+)(out)</text>
        <dbReference type="Rhea" id="RHEA:29091"/>
        <dbReference type="Rhea" id="RHEA-COMP:9565"/>
        <dbReference type="Rhea" id="RHEA-COMP:9566"/>
        <dbReference type="ChEBI" id="CHEBI:15378"/>
        <dbReference type="ChEBI" id="CHEBI:16389"/>
        <dbReference type="ChEBI" id="CHEBI:17976"/>
        <dbReference type="ChEBI" id="CHEBI:57540"/>
        <dbReference type="ChEBI" id="CHEBI:57945"/>
        <dbReference type="EC" id="7.1.1.2"/>
    </reaction>
</comment>
<evidence type="ECO:0000256" key="9">
    <source>
        <dbReference type="ARBA" id="ARBA00022982"/>
    </source>
</evidence>
<keyword evidence="19" id="KW-1185">Reference proteome</keyword>
<feature type="transmembrane region" description="Helical" evidence="17">
    <location>
        <begin position="197"/>
        <end position="221"/>
    </location>
</feature>
<evidence type="ECO:0000256" key="14">
    <source>
        <dbReference type="ARBA" id="ARBA00023136"/>
    </source>
</evidence>
<dbReference type="GO" id="GO:0042773">
    <property type="term" value="P:ATP synthesis coupled electron transport"/>
    <property type="evidence" value="ECO:0007669"/>
    <property type="project" value="InterPro"/>
</dbReference>
<dbReference type="InterPro" id="IPR001750">
    <property type="entry name" value="ND/Mrp_TM"/>
</dbReference>
<evidence type="ECO:0000256" key="17">
    <source>
        <dbReference type="SAM" id="Phobius"/>
    </source>
</evidence>
<proteinExistence type="inferred from homology"/>
<evidence type="ECO:0000256" key="15">
    <source>
        <dbReference type="ARBA" id="ARBA00031025"/>
    </source>
</evidence>
<evidence type="ECO:0000259" key="18">
    <source>
        <dbReference type="Pfam" id="PF00361"/>
    </source>
</evidence>
<keyword evidence="12" id="KW-0830">Ubiquinone</keyword>